<name>A0A918SDZ5_9FLAO</name>
<accession>A0A918SDZ5</accession>
<evidence type="ECO:0000313" key="2">
    <source>
        <dbReference type="Proteomes" id="UP000610456"/>
    </source>
</evidence>
<sequence>MLKTGKLPKTTGKKFKMKYNIKIEEVHTVDEIQEFWTNEDYVQLLEKFDYPDAKDSKNENLRELLFMAITDFEPSEAAKVVLRYKLGEQLSEGQVEQISNDMLIDTVCEEYPEMELQSVLFHINQLLFKAYNGKFPSSSATIIECSMNPSGEEHAPGLTKEMVLRLLNDGLSDRNIVKRLFEDQMNGNGAFPEAENIIWDLQHSKDNHYKITTSGNLIKKEEIISSAWESEVEEMMVDSDK</sequence>
<dbReference type="Proteomes" id="UP000610456">
    <property type="component" value="Unassembled WGS sequence"/>
</dbReference>
<reference evidence="1" key="1">
    <citation type="journal article" date="2014" name="Int. J. Syst. Evol. Microbiol.">
        <title>Complete genome sequence of Corynebacterium casei LMG S-19264T (=DSM 44701T), isolated from a smear-ripened cheese.</title>
        <authorList>
            <consortium name="US DOE Joint Genome Institute (JGI-PGF)"/>
            <person name="Walter F."/>
            <person name="Albersmeier A."/>
            <person name="Kalinowski J."/>
            <person name="Ruckert C."/>
        </authorList>
    </citation>
    <scope>NUCLEOTIDE SEQUENCE</scope>
    <source>
        <strain evidence="1">KCTC 12719</strain>
    </source>
</reference>
<reference evidence="1" key="2">
    <citation type="submission" date="2020-09" db="EMBL/GenBank/DDBJ databases">
        <authorList>
            <person name="Sun Q."/>
            <person name="Kim S."/>
        </authorList>
    </citation>
    <scope>NUCLEOTIDE SEQUENCE</scope>
    <source>
        <strain evidence="1">KCTC 12719</strain>
    </source>
</reference>
<dbReference type="AlphaFoldDB" id="A0A918SDZ5"/>
<proteinExistence type="predicted"/>
<dbReference type="EMBL" id="BMXB01000003">
    <property type="protein sequence ID" value="GHA33809.1"/>
    <property type="molecule type" value="Genomic_DNA"/>
</dbReference>
<organism evidence="1 2">
    <name type="scientific">Salinimicrobium marinum</name>
    <dbReference type="NCBI Taxonomy" id="680283"/>
    <lineage>
        <taxon>Bacteria</taxon>
        <taxon>Pseudomonadati</taxon>
        <taxon>Bacteroidota</taxon>
        <taxon>Flavobacteriia</taxon>
        <taxon>Flavobacteriales</taxon>
        <taxon>Flavobacteriaceae</taxon>
        <taxon>Salinimicrobium</taxon>
    </lineage>
</organism>
<gene>
    <name evidence="1" type="ORF">GCM10007103_14200</name>
</gene>
<evidence type="ECO:0000313" key="1">
    <source>
        <dbReference type="EMBL" id="GHA33809.1"/>
    </source>
</evidence>
<comment type="caution">
    <text evidence="1">The sequence shown here is derived from an EMBL/GenBank/DDBJ whole genome shotgun (WGS) entry which is preliminary data.</text>
</comment>
<protein>
    <submittedName>
        <fullName evidence="1">Uncharacterized protein</fullName>
    </submittedName>
</protein>
<keyword evidence="2" id="KW-1185">Reference proteome</keyword>